<name>A0A1W2GEU0_REIFA</name>
<proteinExistence type="predicted"/>
<evidence type="ECO:0000313" key="1">
    <source>
        <dbReference type="EMBL" id="SMD35167.1"/>
    </source>
</evidence>
<gene>
    <name evidence="1" type="ORF">SAMN04488029_2377</name>
</gene>
<dbReference type="EMBL" id="FWYF01000002">
    <property type="protein sequence ID" value="SMD35167.1"/>
    <property type="molecule type" value="Genomic_DNA"/>
</dbReference>
<dbReference type="RefSeq" id="WP_084373023.1">
    <property type="nucleotide sequence ID" value="NZ_FWYF01000002.1"/>
</dbReference>
<dbReference type="Proteomes" id="UP000192472">
    <property type="component" value="Unassembled WGS sequence"/>
</dbReference>
<accession>A0A1W2GEU0</accession>
<reference evidence="1 2" key="1">
    <citation type="submission" date="2017-04" db="EMBL/GenBank/DDBJ databases">
        <authorList>
            <person name="Afonso C.L."/>
            <person name="Miller P.J."/>
            <person name="Scott M.A."/>
            <person name="Spackman E."/>
            <person name="Goraichik I."/>
            <person name="Dimitrov K.M."/>
            <person name="Suarez D.L."/>
            <person name="Swayne D.E."/>
        </authorList>
    </citation>
    <scope>NUCLEOTIDE SEQUENCE [LARGE SCALE GENOMIC DNA]</scope>
    <source>
        <strain evidence="1 2">DSM 26133</strain>
    </source>
</reference>
<dbReference type="InterPro" id="IPR019850">
    <property type="entry name" value="GldD-like"/>
</dbReference>
<sequence length="191" mass="22384">MRRRWPVMLMLVIVGCGNNNFNPKPKGFNRIDLNPSAYQVLADSFPFQMEYSTQAKILKDSSWIAERYWFDLYYEKLGANIQVTYKPVKNDRDLLEEYLMDSYRLTSEHKVKAYAIDESVITLNNGIKATIMELSGEVPTQFQFHVTDSAQHFLRCALYFKTATQNDSLRPVINYVKMDMLHMLNTLTWDQ</sequence>
<keyword evidence="2" id="KW-1185">Reference proteome</keyword>
<dbReference type="AlphaFoldDB" id="A0A1W2GEU0"/>
<protein>
    <submittedName>
        <fullName evidence="1">Protein involved in gliding motility GldD</fullName>
    </submittedName>
</protein>
<dbReference type="NCBIfam" id="TIGR03512">
    <property type="entry name" value="GldD_lipo"/>
    <property type="match status" value="1"/>
</dbReference>
<dbReference type="STRING" id="692418.SAMN04488029_2377"/>
<dbReference type="Pfam" id="PF25593">
    <property type="entry name" value="GldD_lipo"/>
    <property type="match status" value="1"/>
</dbReference>
<dbReference type="PROSITE" id="PS51257">
    <property type="entry name" value="PROKAR_LIPOPROTEIN"/>
    <property type="match status" value="1"/>
</dbReference>
<organism evidence="1 2">
    <name type="scientific">Reichenbachiella faecimaris</name>
    <dbReference type="NCBI Taxonomy" id="692418"/>
    <lineage>
        <taxon>Bacteria</taxon>
        <taxon>Pseudomonadati</taxon>
        <taxon>Bacteroidota</taxon>
        <taxon>Cytophagia</taxon>
        <taxon>Cytophagales</taxon>
        <taxon>Reichenbachiellaceae</taxon>
        <taxon>Reichenbachiella</taxon>
    </lineage>
</organism>
<evidence type="ECO:0000313" key="2">
    <source>
        <dbReference type="Proteomes" id="UP000192472"/>
    </source>
</evidence>